<comment type="caution">
    <text evidence="7">The sequence shown here is derived from an EMBL/GenBank/DDBJ whole genome shotgun (WGS) entry which is preliminary data.</text>
</comment>
<reference evidence="7" key="1">
    <citation type="journal article" date="2015" name="Nature">
        <title>Complex archaea that bridge the gap between prokaryotes and eukaryotes.</title>
        <authorList>
            <person name="Spang A."/>
            <person name="Saw J.H."/>
            <person name="Jorgensen S.L."/>
            <person name="Zaremba-Niedzwiedzka K."/>
            <person name="Martijn J."/>
            <person name="Lind A.E."/>
            <person name="van Eijk R."/>
            <person name="Schleper C."/>
            <person name="Guy L."/>
            <person name="Ettema T.J."/>
        </authorList>
    </citation>
    <scope>NUCLEOTIDE SEQUENCE</scope>
</reference>
<dbReference type="InterPro" id="IPR052902">
    <property type="entry name" value="ABC-2_transporter"/>
</dbReference>
<dbReference type="GO" id="GO:0140359">
    <property type="term" value="F:ABC-type transporter activity"/>
    <property type="evidence" value="ECO:0007669"/>
    <property type="project" value="InterPro"/>
</dbReference>
<feature type="transmembrane region" description="Helical" evidence="5">
    <location>
        <begin position="80"/>
        <end position="102"/>
    </location>
</feature>
<dbReference type="GO" id="GO:0016020">
    <property type="term" value="C:membrane"/>
    <property type="evidence" value="ECO:0007669"/>
    <property type="project" value="UniProtKB-SubCell"/>
</dbReference>
<sequence length="158" mass="17387">MSKKNLKINKLKKCYYLKIINGQAAEITLKTIPDVVAESVLGSVIQQIVDNIVISFNNGTPSEITIEPFTDTVKLSTFDYMAPAFIMAGITVCISQLAIHFAEEKETGTLKRLSTTPVAKRDILLSGMFSQLIVAVFQTILLLLLLLAFGAYFNPDVN</sequence>
<keyword evidence="4 5" id="KW-0472">Membrane</keyword>
<comment type="subcellular location">
    <subcellularLocation>
        <location evidence="1">Membrane</location>
        <topology evidence="1">Multi-pass membrane protein</topology>
    </subcellularLocation>
</comment>
<proteinExistence type="predicted"/>
<dbReference type="PANTHER" id="PTHR43027:SF1">
    <property type="entry name" value="DOXORUBICIN RESISTANCE ABC TRANSPORTER PERMEASE PROTEIN DRRC-RELATED"/>
    <property type="match status" value="1"/>
</dbReference>
<dbReference type="PANTHER" id="PTHR43027">
    <property type="entry name" value="DOXORUBICIN RESISTANCE ABC TRANSPORTER PERMEASE PROTEIN DRRC-RELATED"/>
    <property type="match status" value="1"/>
</dbReference>
<evidence type="ECO:0000313" key="7">
    <source>
        <dbReference type="EMBL" id="KKL27508.1"/>
    </source>
</evidence>
<dbReference type="InterPro" id="IPR013525">
    <property type="entry name" value="ABC2_TM"/>
</dbReference>
<evidence type="ECO:0000256" key="5">
    <source>
        <dbReference type="SAM" id="Phobius"/>
    </source>
</evidence>
<feature type="transmembrane region" description="Helical" evidence="5">
    <location>
        <begin position="123"/>
        <end position="153"/>
    </location>
</feature>
<protein>
    <recommendedName>
        <fullName evidence="6">ABC-2 type transporter transmembrane domain-containing protein</fullName>
    </recommendedName>
</protein>
<evidence type="ECO:0000256" key="2">
    <source>
        <dbReference type="ARBA" id="ARBA00022692"/>
    </source>
</evidence>
<dbReference type="AlphaFoldDB" id="A0A0F9EUL8"/>
<evidence type="ECO:0000256" key="3">
    <source>
        <dbReference type="ARBA" id="ARBA00022989"/>
    </source>
</evidence>
<dbReference type="EMBL" id="LAZR01035439">
    <property type="protein sequence ID" value="KKL27508.1"/>
    <property type="molecule type" value="Genomic_DNA"/>
</dbReference>
<feature type="domain" description="ABC-2 type transporter transmembrane" evidence="6">
    <location>
        <begin position="43"/>
        <end position="150"/>
    </location>
</feature>
<keyword evidence="3 5" id="KW-1133">Transmembrane helix</keyword>
<evidence type="ECO:0000256" key="4">
    <source>
        <dbReference type="ARBA" id="ARBA00023136"/>
    </source>
</evidence>
<feature type="non-terminal residue" evidence="7">
    <location>
        <position position="158"/>
    </location>
</feature>
<evidence type="ECO:0000256" key="1">
    <source>
        <dbReference type="ARBA" id="ARBA00004141"/>
    </source>
</evidence>
<evidence type="ECO:0000259" key="6">
    <source>
        <dbReference type="Pfam" id="PF12698"/>
    </source>
</evidence>
<name>A0A0F9EUL8_9ZZZZ</name>
<dbReference type="Pfam" id="PF12698">
    <property type="entry name" value="ABC2_membrane_3"/>
    <property type="match status" value="1"/>
</dbReference>
<accession>A0A0F9EUL8</accession>
<organism evidence="7">
    <name type="scientific">marine sediment metagenome</name>
    <dbReference type="NCBI Taxonomy" id="412755"/>
    <lineage>
        <taxon>unclassified sequences</taxon>
        <taxon>metagenomes</taxon>
        <taxon>ecological metagenomes</taxon>
    </lineage>
</organism>
<gene>
    <name evidence="7" type="ORF">LCGC14_2384460</name>
</gene>
<keyword evidence="2 5" id="KW-0812">Transmembrane</keyword>